<reference evidence="2" key="1">
    <citation type="submission" date="2023-06" db="EMBL/GenBank/DDBJ databases">
        <title>Genome-scale phylogeny and comparative genomics of the fungal order Sordariales.</title>
        <authorList>
            <consortium name="Lawrence Berkeley National Laboratory"/>
            <person name="Hensen N."/>
            <person name="Bonometti L."/>
            <person name="Westerberg I."/>
            <person name="Brannstrom I.O."/>
            <person name="Guillou S."/>
            <person name="Cros-Aarteil S."/>
            <person name="Calhoun S."/>
            <person name="Haridas S."/>
            <person name="Kuo A."/>
            <person name="Mondo S."/>
            <person name="Pangilinan J."/>
            <person name="Riley R."/>
            <person name="Labutti K."/>
            <person name="Andreopoulos B."/>
            <person name="Lipzen A."/>
            <person name="Chen C."/>
            <person name="Yanf M."/>
            <person name="Daum C."/>
            <person name="Ng V."/>
            <person name="Clum A."/>
            <person name="Steindorff A."/>
            <person name="Ohm R."/>
            <person name="Martin F."/>
            <person name="Silar P."/>
            <person name="Natvig D."/>
            <person name="Lalanne C."/>
            <person name="Gautier V."/>
            <person name="Ament-Velasquez S.L."/>
            <person name="Kruys A."/>
            <person name="Hutchinson M.I."/>
            <person name="Powell A.J."/>
            <person name="Barry K."/>
            <person name="Miller A.N."/>
            <person name="Grigoriev I.V."/>
            <person name="Debuchy R."/>
            <person name="Gladieux P."/>
            <person name="Thoren M.H."/>
            <person name="Johannesson H."/>
        </authorList>
    </citation>
    <scope>NUCLEOTIDE SEQUENCE</scope>
    <source>
        <strain evidence="2">SMH4607-1</strain>
    </source>
</reference>
<evidence type="ECO:0000256" key="1">
    <source>
        <dbReference type="SAM" id="SignalP"/>
    </source>
</evidence>
<organism evidence="2 3">
    <name type="scientific">Lasiosphaeris hirsuta</name>
    <dbReference type="NCBI Taxonomy" id="260670"/>
    <lineage>
        <taxon>Eukaryota</taxon>
        <taxon>Fungi</taxon>
        <taxon>Dikarya</taxon>
        <taxon>Ascomycota</taxon>
        <taxon>Pezizomycotina</taxon>
        <taxon>Sordariomycetes</taxon>
        <taxon>Sordariomycetidae</taxon>
        <taxon>Sordariales</taxon>
        <taxon>Lasiosphaeriaceae</taxon>
        <taxon>Lasiosphaeris</taxon>
    </lineage>
</organism>
<keyword evidence="1" id="KW-0732">Signal</keyword>
<dbReference type="EMBL" id="JAUKUA010000005">
    <property type="protein sequence ID" value="KAK0710619.1"/>
    <property type="molecule type" value="Genomic_DNA"/>
</dbReference>
<protein>
    <submittedName>
        <fullName evidence="2">Uncharacterized protein</fullName>
    </submittedName>
</protein>
<sequence>MVQLLATLAVGAAFTLAAQTSQSDIGTITRTTQLPQVACSTTGPYKVSTVYRSIDHCITCSCGRPATRPPCTTQPPVTNTIASVLPYVSDCTLFTTCETSCNCPQSFCTPAATTSLTA</sequence>
<comment type="caution">
    <text evidence="2">The sequence shown here is derived from an EMBL/GenBank/DDBJ whole genome shotgun (WGS) entry which is preliminary data.</text>
</comment>
<dbReference type="AlphaFoldDB" id="A0AA40A794"/>
<proteinExistence type="predicted"/>
<feature type="chain" id="PRO_5041217460" evidence="1">
    <location>
        <begin position="18"/>
        <end position="118"/>
    </location>
</feature>
<evidence type="ECO:0000313" key="2">
    <source>
        <dbReference type="EMBL" id="KAK0710619.1"/>
    </source>
</evidence>
<dbReference type="Proteomes" id="UP001172102">
    <property type="component" value="Unassembled WGS sequence"/>
</dbReference>
<evidence type="ECO:0000313" key="3">
    <source>
        <dbReference type="Proteomes" id="UP001172102"/>
    </source>
</evidence>
<accession>A0AA40A794</accession>
<feature type="signal peptide" evidence="1">
    <location>
        <begin position="1"/>
        <end position="17"/>
    </location>
</feature>
<name>A0AA40A794_9PEZI</name>
<keyword evidence="3" id="KW-1185">Reference proteome</keyword>
<gene>
    <name evidence="2" type="ORF">B0H67DRAFT_262644</name>
</gene>